<evidence type="ECO:0000313" key="2">
    <source>
        <dbReference type="EMBL" id="WIA15990.1"/>
    </source>
</evidence>
<feature type="compositionally biased region" description="Low complexity" evidence="1">
    <location>
        <begin position="252"/>
        <end position="266"/>
    </location>
</feature>
<feature type="region of interest" description="Disordered" evidence="1">
    <location>
        <begin position="245"/>
        <end position="298"/>
    </location>
</feature>
<name>A0ABY8U3P5_TETOB</name>
<organism evidence="2 3">
    <name type="scientific">Tetradesmus obliquus</name>
    <name type="common">Green alga</name>
    <name type="synonym">Acutodesmus obliquus</name>
    <dbReference type="NCBI Taxonomy" id="3088"/>
    <lineage>
        <taxon>Eukaryota</taxon>
        <taxon>Viridiplantae</taxon>
        <taxon>Chlorophyta</taxon>
        <taxon>core chlorophytes</taxon>
        <taxon>Chlorophyceae</taxon>
        <taxon>CS clade</taxon>
        <taxon>Sphaeropleales</taxon>
        <taxon>Scenedesmaceae</taxon>
        <taxon>Tetradesmus</taxon>
    </lineage>
</organism>
<sequence length="298" mass="32822">MQGDPGGDGQQQQFSDEFKLLDVTSTDGSAAAIQQSFQHDASAQQVQDDSQGISPLTRFAYTSANVFFSCSALAIAKQIINPANYLRDEAAVQEATKQLPAWFAQQYQSRRVASDMMRNIIKDTSVLMAASATWYGVQVGLQAVRGKKDAFNACAAGTLSAALLGAAFIEPFKASRAGMWAAVGGLAGYYGFQEQQALRAALLQRQQELEQKHMHKPPEQLHTKLDTKLLKQLLEMDQQQKVGEFKSRMQKEAAASKADAEAGSSDNWQKLMGSAPWLEQQQGMEQQQQQEQQESSRY</sequence>
<protein>
    <recommendedName>
        <fullName evidence="4">Mitochondrial import inner membrane translocase subunit TIM22</fullName>
    </recommendedName>
</protein>
<proteinExistence type="predicted"/>
<dbReference type="EMBL" id="CP126214">
    <property type="protein sequence ID" value="WIA15990.1"/>
    <property type="molecule type" value="Genomic_DNA"/>
</dbReference>
<gene>
    <name evidence="2" type="ORF">OEZ85_012728</name>
</gene>
<evidence type="ECO:0000313" key="3">
    <source>
        <dbReference type="Proteomes" id="UP001244341"/>
    </source>
</evidence>
<reference evidence="2 3" key="1">
    <citation type="submission" date="2023-05" db="EMBL/GenBank/DDBJ databases">
        <title>A 100% complete, gapless, phased diploid assembly of the Scenedesmus obliquus UTEX 3031 genome.</title>
        <authorList>
            <person name="Biondi T.C."/>
            <person name="Hanschen E.R."/>
            <person name="Kwon T."/>
            <person name="Eng W."/>
            <person name="Kruse C.P.S."/>
            <person name="Koehler S.I."/>
            <person name="Kunde Y."/>
            <person name="Gleasner C.D."/>
            <person name="You Mak K.T."/>
            <person name="Polle J."/>
            <person name="Hovde B.T."/>
            <person name="Starkenburg S.R."/>
        </authorList>
    </citation>
    <scope>NUCLEOTIDE SEQUENCE [LARGE SCALE GENOMIC DNA]</scope>
    <source>
        <strain evidence="2 3">DOE0152z</strain>
    </source>
</reference>
<dbReference type="Proteomes" id="UP001244341">
    <property type="component" value="Chromosome 7b"/>
</dbReference>
<evidence type="ECO:0000256" key="1">
    <source>
        <dbReference type="SAM" id="MobiDB-lite"/>
    </source>
</evidence>
<accession>A0ABY8U3P5</accession>
<keyword evidence="3" id="KW-1185">Reference proteome</keyword>
<feature type="compositionally biased region" description="Low complexity" evidence="1">
    <location>
        <begin position="279"/>
        <end position="298"/>
    </location>
</feature>
<evidence type="ECO:0008006" key="4">
    <source>
        <dbReference type="Google" id="ProtNLM"/>
    </source>
</evidence>